<dbReference type="AlphaFoldDB" id="A0A1Y6CYG0"/>
<proteinExistence type="predicted"/>
<accession>A0A1Y6CYG0</accession>
<dbReference type="InterPro" id="IPR015925">
    <property type="entry name" value="Ryanodine_IP3_receptor"/>
</dbReference>
<dbReference type="GO" id="GO:0005219">
    <property type="term" value="F:ryanodine-sensitive calcium-release channel activity"/>
    <property type="evidence" value="ECO:0007669"/>
    <property type="project" value="TreeGrafter"/>
</dbReference>
<dbReference type="RefSeq" id="WP_085214152.1">
    <property type="nucleotide sequence ID" value="NZ_FXAM01000001.1"/>
</dbReference>
<dbReference type="STRING" id="1760988.SAMN02949497_3082"/>
<gene>
    <name evidence="2" type="ORF">SAMN02949497_3082</name>
</gene>
<organism evidence="2 3">
    <name type="scientific">Methylomagnum ishizawai</name>
    <dbReference type="NCBI Taxonomy" id="1760988"/>
    <lineage>
        <taxon>Bacteria</taxon>
        <taxon>Pseudomonadati</taxon>
        <taxon>Pseudomonadota</taxon>
        <taxon>Gammaproteobacteria</taxon>
        <taxon>Methylococcales</taxon>
        <taxon>Methylococcaceae</taxon>
        <taxon>Methylomagnum</taxon>
    </lineage>
</organism>
<dbReference type="EMBL" id="FXAM01000001">
    <property type="protein sequence ID" value="SMF95708.1"/>
    <property type="molecule type" value="Genomic_DNA"/>
</dbReference>
<reference evidence="2 3" key="1">
    <citation type="submission" date="2016-12" db="EMBL/GenBank/DDBJ databases">
        <authorList>
            <person name="Song W.-J."/>
            <person name="Kurnit D.M."/>
        </authorList>
    </citation>
    <scope>NUCLEOTIDE SEQUENCE [LARGE SCALE GENOMIC DNA]</scope>
    <source>
        <strain evidence="2 3">175</strain>
    </source>
</reference>
<dbReference type="Proteomes" id="UP000192923">
    <property type="component" value="Unassembled WGS sequence"/>
</dbReference>
<evidence type="ECO:0000259" key="1">
    <source>
        <dbReference type="Pfam" id="PF02026"/>
    </source>
</evidence>
<keyword evidence="3" id="KW-1185">Reference proteome</keyword>
<feature type="domain" description="Ryanodine receptor Ryr" evidence="1">
    <location>
        <begin position="4"/>
        <end position="94"/>
    </location>
</feature>
<sequence>MNGYIPNPIDTTAVELTEDIRQLTERLAEHTHDTWATQRLADGWRFGPVRDDAKLEHPCLIPYAELPDSEKEYDRQTALQTLKAIIALGYRIER</sequence>
<evidence type="ECO:0000313" key="2">
    <source>
        <dbReference type="EMBL" id="SMF95708.1"/>
    </source>
</evidence>
<dbReference type="PANTHER" id="PTHR46399">
    <property type="entry name" value="B30.2/SPRY DOMAIN-CONTAINING PROTEIN"/>
    <property type="match status" value="1"/>
</dbReference>
<dbReference type="Pfam" id="PF02026">
    <property type="entry name" value="RyR"/>
    <property type="match status" value="1"/>
</dbReference>
<dbReference type="Gene3D" id="6.20.350.10">
    <property type="match status" value="1"/>
</dbReference>
<protein>
    <submittedName>
        <fullName evidence="2">RyR domain-containing protein</fullName>
    </submittedName>
</protein>
<dbReference type="PANTHER" id="PTHR46399:SF8">
    <property type="entry name" value="B30.2_SPRY DOMAIN-CONTAINING PROTEIN"/>
    <property type="match status" value="1"/>
</dbReference>
<dbReference type="GO" id="GO:0034704">
    <property type="term" value="C:calcium channel complex"/>
    <property type="evidence" value="ECO:0007669"/>
    <property type="project" value="TreeGrafter"/>
</dbReference>
<evidence type="ECO:0000313" key="3">
    <source>
        <dbReference type="Proteomes" id="UP000192923"/>
    </source>
</evidence>
<dbReference type="GO" id="GO:0014808">
    <property type="term" value="P:release of sequestered calcium ion into cytosol by sarcoplasmic reticulum"/>
    <property type="evidence" value="ECO:0007669"/>
    <property type="project" value="TreeGrafter"/>
</dbReference>
<dbReference type="OrthoDB" id="4228364at2"/>
<name>A0A1Y6CYG0_9GAMM</name>
<dbReference type="InterPro" id="IPR003032">
    <property type="entry name" value="Ryanodine_rcpt"/>
</dbReference>